<name>A0A0E9RQ83_ANGAN</name>
<dbReference type="EMBL" id="GBXM01078002">
    <property type="protein sequence ID" value="JAH30575.1"/>
    <property type="molecule type" value="Transcribed_RNA"/>
</dbReference>
<protein>
    <submittedName>
        <fullName evidence="1">Uncharacterized protein</fullName>
    </submittedName>
</protein>
<reference evidence="1" key="1">
    <citation type="submission" date="2014-11" db="EMBL/GenBank/DDBJ databases">
        <authorList>
            <person name="Amaro Gonzalez C."/>
        </authorList>
    </citation>
    <scope>NUCLEOTIDE SEQUENCE</scope>
</reference>
<dbReference type="AlphaFoldDB" id="A0A0E9RQ83"/>
<sequence length="25" mass="2917">MITINTVTLDHFLKPESETMLQLLE</sequence>
<accession>A0A0E9RQ83</accession>
<evidence type="ECO:0000313" key="1">
    <source>
        <dbReference type="EMBL" id="JAH30575.1"/>
    </source>
</evidence>
<reference evidence="1" key="2">
    <citation type="journal article" date="2015" name="Fish Shellfish Immunol.">
        <title>Early steps in the European eel (Anguilla anguilla)-Vibrio vulnificus interaction in the gills: Role of the RtxA13 toxin.</title>
        <authorList>
            <person name="Callol A."/>
            <person name="Pajuelo D."/>
            <person name="Ebbesson L."/>
            <person name="Teles M."/>
            <person name="MacKenzie S."/>
            <person name="Amaro C."/>
        </authorList>
    </citation>
    <scope>NUCLEOTIDE SEQUENCE</scope>
</reference>
<proteinExistence type="predicted"/>
<organism evidence="1">
    <name type="scientific">Anguilla anguilla</name>
    <name type="common">European freshwater eel</name>
    <name type="synonym">Muraena anguilla</name>
    <dbReference type="NCBI Taxonomy" id="7936"/>
    <lineage>
        <taxon>Eukaryota</taxon>
        <taxon>Metazoa</taxon>
        <taxon>Chordata</taxon>
        <taxon>Craniata</taxon>
        <taxon>Vertebrata</taxon>
        <taxon>Euteleostomi</taxon>
        <taxon>Actinopterygii</taxon>
        <taxon>Neopterygii</taxon>
        <taxon>Teleostei</taxon>
        <taxon>Anguilliformes</taxon>
        <taxon>Anguillidae</taxon>
        <taxon>Anguilla</taxon>
    </lineage>
</organism>